<dbReference type="Pfam" id="PF10073">
    <property type="entry name" value="GapR_DNA-bd"/>
    <property type="match status" value="1"/>
</dbReference>
<protein>
    <recommendedName>
        <fullName evidence="1">UPF0335 protein ACFQ35_00805</fullName>
    </recommendedName>
</protein>
<evidence type="ECO:0000256" key="2">
    <source>
        <dbReference type="SAM" id="Coils"/>
    </source>
</evidence>
<dbReference type="SUPFAM" id="SSF46589">
    <property type="entry name" value="tRNA-binding arm"/>
    <property type="match status" value="1"/>
</dbReference>
<dbReference type="NCBIfam" id="NF010247">
    <property type="entry name" value="PRK13694.1"/>
    <property type="match status" value="1"/>
</dbReference>
<evidence type="ECO:0000313" key="5">
    <source>
        <dbReference type="Proteomes" id="UP001597263"/>
    </source>
</evidence>
<feature type="coiled-coil region" evidence="2">
    <location>
        <begin position="20"/>
        <end position="47"/>
    </location>
</feature>
<accession>A0ABW3V185</accession>
<feature type="domain" description="GapR-like DNA-binding" evidence="3">
    <location>
        <begin position="18"/>
        <end position="87"/>
    </location>
</feature>
<keyword evidence="5" id="KW-1185">Reference proteome</keyword>
<dbReference type="InterPro" id="IPR018753">
    <property type="entry name" value="GapR-like"/>
</dbReference>
<name>A0ABW3V185_9HYPH</name>
<dbReference type="InterPro" id="IPR010978">
    <property type="entry name" value="tRNA-bd_arm"/>
</dbReference>
<evidence type="ECO:0000256" key="1">
    <source>
        <dbReference type="HAMAP-Rule" id="MF_00797"/>
    </source>
</evidence>
<reference evidence="5" key="1">
    <citation type="journal article" date="2019" name="Int. J. Syst. Evol. Microbiol.">
        <title>The Global Catalogue of Microorganisms (GCM) 10K type strain sequencing project: providing services to taxonomists for standard genome sequencing and annotation.</title>
        <authorList>
            <consortium name="The Broad Institute Genomics Platform"/>
            <consortium name="The Broad Institute Genome Sequencing Center for Infectious Disease"/>
            <person name="Wu L."/>
            <person name="Ma J."/>
        </authorList>
    </citation>
    <scope>NUCLEOTIDE SEQUENCE [LARGE SCALE GENOMIC DNA]</scope>
    <source>
        <strain evidence="5">CCUG 49584</strain>
    </source>
</reference>
<keyword evidence="2" id="KW-0175">Coiled coil</keyword>
<evidence type="ECO:0000259" key="3">
    <source>
        <dbReference type="Pfam" id="PF10073"/>
    </source>
</evidence>
<dbReference type="EMBL" id="JBHTMA010000002">
    <property type="protein sequence ID" value="MFD1225730.1"/>
    <property type="molecule type" value="Genomic_DNA"/>
</dbReference>
<comment type="similarity">
    <text evidence="1">Belongs to the UPF0335 family.</text>
</comment>
<organism evidence="4 5">
    <name type="scientific">Pseudochrobactrum kiredjianiae</name>
    <dbReference type="NCBI Taxonomy" id="386305"/>
    <lineage>
        <taxon>Bacteria</taxon>
        <taxon>Pseudomonadati</taxon>
        <taxon>Pseudomonadota</taxon>
        <taxon>Alphaproteobacteria</taxon>
        <taxon>Hyphomicrobiales</taxon>
        <taxon>Brucellaceae</taxon>
        <taxon>Pseudochrobactrum</taxon>
    </lineage>
</organism>
<dbReference type="HAMAP" id="MF_00797">
    <property type="entry name" value="UPF0335"/>
    <property type="match status" value="1"/>
</dbReference>
<dbReference type="InterPro" id="IPR046367">
    <property type="entry name" value="GapR-like_DNA-bd"/>
</dbReference>
<evidence type="ECO:0000313" key="4">
    <source>
        <dbReference type="EMBL" id="MFD1225730.1"/>
    </source>
</evidence>
<proteinExistence type="inferred from homology"/>
<dbReference type="RefSeq" id="WP_113945304.1">
    <property type="nucleotide sequence ID" value="NZ_JAUCBM010000006.1"/>
</dbReference>
<sequence>MILSDDITGDSAQSIAVGQLRAFIERVERLEEEKKTISDDIKEVFAELKGSGFDTKAVRTIIRLRKKEAHERQEEEAMIQLYMDALGMS</sequence>
<dbReference type="Proteomes" id="UP001597263">
    <property type="component" value="Unassembled WGS sequence"/>
</dbReference>
<gene>
    <name evidence="4" type="ORF">ACFQ35_00805</name>
</gene>
<comment type="caution">
    <text evidence="4">The sequence shown here is derived from an EMBL/GenBank/DDBJ whole genome shotgun (WGS) entry which is preliminary data.</text>
</comment>